<organism evidence="4 5">
    <name type="scientific">Meloidogyne javanica</name>
    <name type="common">Root-knot nematode worm</name>
    <dbReference type="NCBI Taxonomy" id="6303"/>
    <lineage>
        <taxon>Eukaryota</taxon>
        <taxon>Metazoa</taxon>
        <taxon>Ecdysozoa</taxon>
        <taxon>Nematoda</taxon>
        <taxon>Chromadorea</taxon>
        <taxon>Rhabditida</taxon>
        <taxon>Tylenchina</taxon>
        <taxon>Tylenchomorpha</taxon>
        <taxon>Tylenchoidea</taxon>
        <taxon>Meloidogynidae</taxon>
        <taxon>Meloidogyninae</taxon>
        <taxon>Meloidogyne</taxon>
        <taxon>Meloidogyne incognita group</taxon>
    </lineage>
</organism>
<dbReference type="Proteomes" id="UP000887561">
    <property type="component" value="Unplaced"/>
</dbReference>
<keyword evidence="4" id="KW-1185">Reference proteome</keyword>
<dbReference type="WBParaSite" id="scaffold22132_cov235.g19853">
    <property type="protein sequence ID" value="scaffold22132_cov235.g19853"/>
    <property type="gene ID" value="scaffold22132_cov235.g19853"/>
</dbReference>
<keyword evidence="3" id="KW-0472">Membrane</keyword>
<sequence length="253" mass="29304">MLPSTSWDYARKFCVFLGGAIVGTTVIFKIYNPFDLMKAEIEEGKADILKEYTPRYEELRKQLAREVAKIEERKKIASKLVPTYQVGNQTYRRNCPLEMVNTTNPAAVSAQKFNDMEEEEERSCEMIEEPDSTLLEIREEREKPSHSKDVFPPKEESSSTATDEPEHLNKEIIGPTPPKKIQIEILEEQQQIIKNNKQTLIIEKEEKQQIKLIDSIKYDTKDSLYYDKIQIPGALIGLIKGKEGYKQRVMEKE</sequence>
<feature type="compositionally biased region" description="Basic and acidic residues" evidence="2">
    <location>
        <begin position="140"/>
        <end position="157"/>
    </location>
</feature>
<evidence type="ECO:0000256" key="2">
    <source>
        <dbReference type="SAM" id="MobiDB-lite"/>
    </source>
</evidence>
<keyword evidence="1" id="KW-0175">Coiled coil</keyword>
<name>A0A915LXR7_MELJA</name>
<proteinExistence type="predicted"/>
<evidence type="ECO:0000313" key="4">
    <source>
        <dbReference type="Proteomes" id="UP000887561"/>
    </source>
</evidence>
<protein>
    <submittedName>
        <fullName evidence="5">Uncharacterized protein</fullName>
    </submittedName>
</protein>
<feature type="transmembrane region" description="Helical" evidence="3">
    <location>
        <begin position="12"/>
        <end position="31"/>
    </location>
</feature>
<evidence type="ECO:0000313" key="5">
    <source>
        <dbReference type="WBParaSite" id="scaffold22132_cov235.g19853"/>
    </source>
</evidence>
<accession>A0A915LXR7</accession>
<keyword evidence="3" id="KW-0812">Transmembrane</keyword>
<feature type="region of interest" description="Disordered" evidence="2">
    <location>
        <begin position="140"/>
        <end position="175"/>
    </location>
</feature>
<dbReference type="AlphaFoldDB" id="A0A915LXR7"/>
<evidence type="ECO:0000256" key="3">
    <source>
        <dbReference type="SAM" id="Phobius"/>
    </source>
</evidence>
<feature type="coiled-coil region" evidence="1">
    <location>
        <begin position="53"/>
        <end position="80"/>
    </location>
</feature>
<keyword evidence="3" id="KW-1133">Transmembrane helix</keyword>
<evidence type="ECO:0000256" key="1">
    <source>
        <dbReference type="SAM" id="Coils"/>
    </source>
</evidence>
<reference evidence="5" key="1">
    <citation type="submission" date="2022-11" db="UniProtKB">
        <authorList>
            <consortium name="WormBaseParasite"/>
        </authorList>
    </citation>
    <scope>IDENTIFICATION</scope>
</reference>